<protein>
    <recommendedName>
        <fullName evidence="4">Nucleoside triphosphate pyrophosphatase</fullName>
        <ecNumber evidence="4">3.6.1.9</ecNumber>
    </recommendedName>
    <alternativeName>
        <fullName evidence="4">Nucleotide pyrophosphatase</fullName>
        <shortName evidence="4">Nucleotide PPase</shortName>
    </alternativeName>
</protein>
<dbReference type="CDD" id="cd00555">
    <property type="entry name" value="Maf"/>
    <property type="match status" value="1"/>
</dbReference>
<keyword evidence="3 4" id="KW-0546">Nucleotide metabolism</keyword>
<dbReference type="AlphaFoldDB" id="A0A921E0J4"/>
<comment type="caution">
    <text evidence="4">Lacks conserved residue(s) required for the propagation of feature annotation.</text>
</comment>
<proteinExistence type="inferred from homology"/>
<accession>A0A921E0J4</accession>
<dbReference type="GO" id="GO:0009117">
    <property type="term" value="P:nucleotide metabolic process"/>
    <property type="evidence" value="ECO:0007669"/>
    <property type="project" value="UniProtKB-KW"/>
</dbReference>
<comment type="caution">
    <text evidence="5">The sequence shown here is derived from an EMBL/GenBank/DDBJ whole genome shotgun (WGS) entry which is preliminary data.</text>
</comment>
<organism evidence="5 6">
    <name type="scientific">Methylorubrum populi</name>
    <dbReference type="NCBI Taxonomy" id="223967"/>
    <lineage>
        <taxon>Bacteria</taxon>
        <taxon>Pseudomonadati</taxon>
        <taxon>Pseudomonadota</taxon>
        <taxon>Alphaproteobacteria</taxon>
        <taxon>Hyphomicrobiales</taxon>
        <taxon>Methylobacteriaceae</taxon>
        <taxon>Methylorubrum</taxon>
    </lineage>
</organism>
<dbReference type="EC" id="3.6.1.9" evidence="4"/>
<evidence type="ECO:0000256" key="4">
    <source>
        <dbReference type="HAMAP-Rule" id="MF_00528"/>
    </source>
</evidence>
<evidence type="ECO:0000256" key="3">
    <source>
        <dbReference type="ARBA" id="ARBA00023080"/>
    </source>
</evidence>
<dbReference type="GO" id="GO:0005737">
    <property type="term" value="C:cytoplasm"/>
    <property type="evidence" value="ECO:0007669"/>
    <property type="project" value="UniProtKB-SubCell"/>
</dbReference>
<comment type="cofactor">
    <cofactor evidence="1 4">
        <name>a divalent metal cation</name>
        <dbReference type="ChEBI" id="CHEBI:60240"/>
    </cofactor>
</comment>
<sequence>MTAAPPSPWLPAEPLLLASASATRRDLLASAGLPVETAPARIDERALEAESAGLTPPELARRLALAKAEEVAARHPGRVVIGADQVLACDGRVFHKPADLAGARTHLAGLQGRTHALHAAVAVLRDGAREDFVETARMTMRPLDGAAIDAYLRLAGKAVTTSVGAYQLEGLGIHLFERIEGDHATILGLPLTPLLARLRGMGLLAF</sequence>
<comment type="catalytic activity">
    <reaction evidence="4">
        <text>a ribonucleoside 5'-triphosphate + H2O = a ribonucleoside 5'-phosphate + diphosphate + H(+)</text>
        <dbReference type="Rhea" id="RHEA:23996"/>
        <dbReference type="ChEBI" id="CHEBI:15377"/>
        <dbReference type="ChEBI" id="CHEBI:15378"/>
        <dbReference type="ChEBI" id="CHEBI:33019"/>
        <dbReference type="ChEBI" id="CHEBI:58043"/>
        <dbReference type="ChEBI" id="CHEBI:61557"/>
        <dbReference type="EC" id="3.6.1.9"/>
    </reaction>
</comment>
<dbReference type="EMBL" id="DYYG01000013">
    <property type="protein sequence ID" value="HJE22968.1"/>
    <property type="molecule type" value="Genomic_DNA"/>
</dbReference>
<reference evidence="5" key="1">
    <citation type="journal article" date="2021" name="PeerJ">
        <title>Extensive microbial diversity within the chicken gut microbiome revealed by metagenomics and culture.</title>
        <authorList>
            <person name="Gilroy R."/>
            <person name="Ravi A."/>
            <person name="Getino M."/>
            <person name="Pursley I."/>
            <person name="Horton D.L."/>
            <person name="Alikhan N.F."/>
            <person name="Baker D."/>
            <person name="Gharbi K."/>
            <person name="Hall N."/>
            <person name="Watson M."/>
            <person name="Adriaenssens E.M."/>
            <person name="Foster-Nyarko E."/>
            <person name="Jarju S."/>
            <person name="Secka A."/>
            <person name="Antonio M."/>
            <person name="Oren A."/>
            <person name="Chaudhuri R.R."/>
            <person name="La Ragione R."/>
            <person name="Hildebrand F."/>
            <person name="Pallen M.J."/>
        </authorList>
    </citation>
    <scope>NUCLEOTIDE SEQUENCE</scope>
    <source>
        <strain evidence="5">316</strain>
    </source>
</reference>
<dbReference type="Pfam" id="PF02545">
    <property type="entry name" value="Maf"/>
    <property type="match status" value="1"/>
</dbReference>
<evidence type="ECO:0000313" key="5">
    <source>
        <dbReference type="EMBL" id="HJE22968.1"/>
    </source>
</evidence>
<dbReference type="Gene3D" id="3.90.950.10">
    <property type="match status" value="1"/>
</dbReference>
<gene>
    <name evidence="5" type="ORF">K8W01_04855</name>
</gene>
<name>A0A921E0J4_9HYPH</name>
<dbReference type="InterPro" id="IPR029001">
    <property type="entry name" value="ITPase-like_fam"/>
</dbReference>
<keyword evidence="4" id="KW-0963">Cytoplasm</keyword>
<evidence type="ECO:0000256" key="1">
    <source>
        <dbReference type="ARBA" id="ARBA00001968"/>
    </source>
</evidence>
<evidence type="ECO:0000313" key="6">
    <source>
        <dbReference type="Proteomes" id="UP000742631"/>
    </source>
</evidence>
<dbReference type="HAMAP" id="MF_00528">
    <property type="entry name" value="Maf"/>
    <property type="match status" value="1"/>
</dbReference>
<dbReference type="Proteomes" id="UP000742631">
    <property type="component" value="Unassembled WGS sequence"/>
</dbReference>
<reference evidence="5" key="2">
    <citation type="submission" date="2021-09" db="EMBL/GenBank/DDBJ databases">
        <authorList>
            <person name="Gilroy R."/>
        </authorList>
    </citation>
    <scope>NUCLEOTIDE SEQUENCE</scope>
    <source>
        <strain evidence="5">316</strain>
    </source>
</reference>
<dbReference type="PIRSF" id="PIRSF006305">
    <property type="entry name" value="Maf"/>
    <property type="match status" value="1"/>
</dbReference>
<dbReference type="PANTHER" id="PTHR43213">
    <property type="entry name" value="BIFUNCTIONAL DTTP/UTP PYROPHOSPHATASE/METHYLTRANSFERASE PROTEIN-RELATED"/>
    <property type="match status" value="1"/>
</dbReference>
<comment type="similarity">
    <text evidence="4">Belongs to the Maf family.</text>
</comment>
<dbReference type="SUPFAM" id="SSF52972">
    <property type="entry name" value="ITPase-like"/>
    <property type="match status" value="1"/>
</dbReference>
<evidence type="ECO:0000256" key="2">
    <source>
        <dbReference type="ARBA" id="ARBA00022801"/>
    </source>
</evidence>
<keyword evidence="2 4" id="KW-0378">Hydrolase</keyword>
<dbReference type="GO" id="GO:0047429">
    <property type="term" value="F:nucleoside triphosphate diphosphatase activity"/>
    <property type="evidence" value="ECO:0007669"/>
    <property type="project" value="UniProtKB-EC"/>
</dbReference>
<dbReference type="InterPro" id="IPR003697">
    <property type="entry name" value="Maf-like"/>
</dbReference>
<comment type="function">
    <text evidence="4">Nucleoside triphosphate pyrophosphatase. May have a dual role in cell division arrest and in preventing the incorporation of modified nucleotides into cellular nucleic acids.</text>
</comment>
<feature type="active site" description="Proton acceptor" evidence="4">
    <location>
        <position position="84"/>
    </location>
</feature>
<comment type="catalytic activity">
    <reaction evidence="4">
        <text>a 2'-deoxyribonucleoside 5'-triphosphate + H2O = a 2'-deoxyribonucleoside 5'-phosphate + diphosphate + H(+)</text>
        <dbReference type="Rhea" id="RHEA:44644"/>
        <dbReference type="ChEBI" id="CHEBI:15377"/>
        <dbReference type="ChEBI" id="CHEBI:15378"/>
        <dbReference type="ChEBI" id="CHEBI:33019"/>
        <dbReference type="ChEBI" id="CHEBI:61560"/>
        <dbReference type="ChEBI" id="CHEBI:65317"/>
        <dbReference type="EC" id="3.6.1.9"/>
    </reaction>
</comment>
<comment type="subcellular location">
    <subcellularLocation>
        <location evidence="4">Cytoplasm</location>
    </subcellularLocation>
</comment>
<dbReference type="PANTHER" id="PTHR43213:SF5">
    <property type="entry name" value="BIFUNCTIONAL DTTP_UTP PYROPHOSPHATASE_METHYLTRANSFERASE PROTEIN-RELATED"/>
    <property type="match status" value="1"/>
</dbReference>